<keyword evidence="13" id="KW-1185">Reference proteome</keyword>
<dbReference type="GO" id="GO:0050660">
    <property type="term" value="F:flavin adenine dinucleotide binding"/>
    <property type="evidence" value="ECO:0007669"/>
    <property type="project" value="InterPro"/>
</dbReference>
<feature type="transmembrane region" description="Helical" evidence="10">
    <location>
        <begin position="124"/>
        <end position="142"/>
    </location>
</feature>
<comment type="subcellular location">
    <subcellularLocation>
        <location evidence="1">Cell membrane</location>
        <topology evidence="1">Multi-pass membrane protein</topology>
    </subcellularLocation>
</comment>
<dbReference type="SUPFAM" id="SSF56176">
    <property type="entry name" value="FAD-binding/transporter-associated domain-like"/>
    <property type="match status" value="1"/>
</dbReference>
<dbReference type="InterPro" id="IPR016169">
    <property type="entry name" value="FAD-bd_PCMH_sub2"/>
</dbReference>
<dbReference type="PANTHER" id="PTHR22777">
    <property type="entry name" value="HEMOLYSIN-RELATED"/>
    <property type="match status" value="1"/>
</dbReference>
<dbReference type="Pfam" id="PF01595">
    <property type="entry name" value="CNNM"/>
    <property type="match status" value="1"/>
</dbReference>
<dbReference type="Gene3D" id="3.10.580.10">
    <property type="entry name" value="CBS-domain"/>
    <property type="match status" value="1"/>
</dbReference>
<keyword evidence="7 9" id="KW-0129">CBS domain</keyword>
<keyword evidence="6 10" id="KW-1133">Transmembrane helix</keyword>
<dbReference type="SUPFAM" id="SSF54631">
    <property type="entry name" value="CBS-domain pair"/>
    <property type="match status" value="1"/>
</dbReference>
<dbReference type="GO" id="GO:0005886">
    <property type="term" value="C:plasma membrane"/>
    <property type="evidence" value="ECO:0007669"/>
    <property type="project" value="UniProtKB-SubCell"/>
</dbReference>
<gene>
    <name evidence="12" type="ORF">HNQ40_002718</name>
</gene>
<keyword evidence="4 10" id="KW-0812">Transmembrane</keyword>
<feature type="transmembrane region" description="Helical" evidence="10">
    <location>
        <begin position="91"/>
        <end position="112"/>
    </location>
</feature>
<organism evidence="12 13">
    <name type="scientific">Algisphaera agarilytica</name>
    <dbReference type="NCBI Taxonomy" id="1385975"/>
    <lineage>
        <taxon>Bacteria</taxon>
        <taxon>Pseudomonadati</taxon>
        <taxon>Planctomycetota</taxon>
        <taxon>Phycisphaerae</taxon>
        <taxon>Phycisphaerales</taxon>
        <taxon>Phycisphaeraceae</taxon>
        <taxon>Algisphaera</taxon>
    </lineage>
</organism>
<accession>A0A7X0H8C3</accession>
<name>A0A7X0H8C3_9BACT</name>
<dbReference type="InterPro" id="IPR046342">
    <property type="entry name" value="CBS_dom_sf"/>
</dbReference>
<dbReference type="InterPro" id="IPR005170">
    <property type="entry name" value="Transptr-assoc_dom"/>
</dbReference>
<keyword evidence="3" id="KW-1003">Cell membrane</keyword>
<proteinExistence type="inferred from homology"/>
<evidence type="ECO:0000256" key="5">
    <source>
        <dbReference type="ARBA" id="ARBA00022737"/>
    </source>
</evidence>
<keyword evidence="8 10" id="KW-0472">Membrane</keyword>
<dbReference type="Pfam" id="PF03471">
    <property type="entry name" value="CorC_HlyC"/>
    <property type="match status" value="1"/>
</dbReference>
<evidence type="ECO:0000256" key="10">
    <source>
        <dbReference type="SAM" id="Phobius"/>
    </source>
</evidence>
<evidence type="ECO:0000313" key="12">
    <source>
        <dbReference type="EMBL" id="MBB6430912.1"/>
    </source>
</evidence>
<evidence type="ECO:0000256" key="1">
    <source>
        <dbReference type="ARBA" id="ARBA00004651"/>
    </source>
</evidence>
<feature type="transmembrane region" description="Helical" evidence="10">
    <location>
        <begin position="6"/>
        <end position="25"/>
    </location>
</feature>
<dbReference type="InterPro" id="IPR002550">
    <property type="entry name" value="CNNM"/>
</dbReference>
<dbReference type="CDD" id="cd04590">
    <property type="entry name" value="CBS_pair_CorC_HlyC_assoc"/>
    <property type="match status" value="1"/>
</dbReference>
<evidence type="ECO:0000256" key="4">
    <source>
        <dbReference type="ARBA" id="ARBA00022692"/>
    </source>
</evidence>
<evidence type="ECO:0000259" key="11">
    <source>
        <dbReference type="PROSITE" id="PS51371"/>
    </source>
</evidence>
<protein>
    <submittedName>
        <fullName evidence="12">CBS domain containing-hemolysin-like protein</fullName>
    </submittedName>
</protein>
<dbReference type="FunFam" id="3.10.580.10:FF:000002">
    <property type="entry name" value="Magnesium/cobalt efflux protein CorC"/>
    <property type="match status" value="1"/>
</dbReference>
<dbReference type="Proteomes" id="UP000541810">
    <property type="component" value="Unassembled WGS sequence"/>
</dbReference>
<dbReference type="PANTHER" id="PTHR22777:SF32">
    <property type="entry name" value="UPF0053 INNER MEMBRANE PROTEIN YFJD"/>
    <property type="match status" value="1"/>
</dbReference>
<evidence type="ECO:0000256" key="6">
    <source>
        <dbReference type="ARBA" id="ARBA00022989"/>
    </source>
</evidence>
<keyword evidence="5" id="KW-0677">Repeat</keyword>
<evidence type="ECO:0000256" key="7">
    <source>
        <dbReference type="ARBA" id="ARBA00023122"/>
    </source>
</evidence>
<feature type="domain" description="CBS" evidence="11">
    <location>
        <begin position="208"/>
        <end position="269"/>
    </location>
</feature>
<feature type="transmembrane region" description="Helical" evidence="10">
    <location>
        <begin position="61"/>
        <end position="79"/>
    </location>
</feature>
<evidence type="ECO:0000256" key="2">
    <source>
        <dbReference type="ARBA" id="ARBA00006337"/>
    </source>
</evidence>
<dbReference type="RefSeq" id="WP_184678405.1">
    <property type="nucleotide sequence ID" value="NZ_JACHGY010000001.1"/>
</dbReference>
<dbReference type="InterPro" id="IPR036318">
    <property type="entry name" value="FAD-bd_PCMH-like_sf"/>
</dbReference>
<dbReference type="AlphaFoldDB" id="A0A7X0H8C3"/>
<comment type="similarity">
    <text evidence="2">Belongs to the UPF0053 family.</text>
</comment>
<evidence type="ECO:0000256" key="3">
    <source>
        <dbReference type="ARBA" id="ARBA00022475"/>
    </source>
</evidence>
<dbReference type="SMART" id="SM00116">
    <property type="entry name" value="CBS"/>
    <property type="match status" value="2"/>
</dbReference>
<evidence type="ECO:0000256" key="9">
    <source>
        <dbReference type="PROSITE-ProRule" id="PRU00703"/>
    </source>
</evidence>
<dbReference type="SMART" id="SM01091">
    <property type="entry name" value="CorC_HlyC"/>
    <property type="match status" value="1"/>
</dbReference>
<feature type="domain" description="CBS" evidence="11">
    <location>
        <begin position="280"/>
        <end position="337"/>
    </location>
</feature>
<sequence length="433" mass="47984">MIIPIVIVAVACILICYFSATHSVLKTFSRKRLTDLLTEQGRERQAQFVSDNLSELQLMTGLLRACCGLTMVLGILYAVETHLGQSTTISPWPFVWAFLIATVCLGIFSVAIPVSWAQYRSERLLAWSVPLLRVLMVLTLPVTKPLTLFDPVVRRISGVDLHDDDDDLSDQVMAAVEDHEEGDTVAEEQKQMIEAVFDLDDTDAGEIMTPRTEVQGIELPATLAEVKSAVLEYGHSRVPVYRESLDDVVGILYAKDLIELLHIREDSDPAVADSFDLESLLREPMLIPESKDVLDLLREFRATKVHMAIVLDEYGGTAGLITIEDILEEIVGEIQDEYEPEDEPPEVIEVNDKVARVEARTHIDDLNDQLGLDLPEDEDYDTVGGFVFATLGHIPEVGETFEANGVKVTVDEAERTKVIAVTVEKLAAVPEAS</sequence>
<dbReference type="PROSITE" id="PS51371">
    <property type="entry name" value="CBS"/>
    <property type="match status" value="2"/>
</dbReference>
<comment type="caution">
    <text evidence="12">The sequence shown here is derived from an EMBL/GenBank/DDBJ whole genome shotgun (WGS) entry which is preliminary data.</text>
</comment>
<dbReference type="InterPro" id="IPR044751">
    <property type="entry name" value="Ion_transp-like_CBS"/>
</dbReference>
<dbReference type="Gene3D" id="3.30.465.10">
    <property type="match status" value="1"/>
</dbReference>
<reference evidence="12 13" key="1">
    <citation type="submission" date="2020-08" db="EMBL/GenBank/DDBJ databases">
        <title>Genomic Encyclopedia of Type Strains, Phase IV (KMG-IV): sequencing the most valuable type-strain genomes for metagenomic binning, comparative biology and taxonomic classification.</title>
        <authorList>
            <person name="Goeker M."/>
        </authorList>
    </citation>
    <scope>NUCLEOTIDE SEQUENCE [LARGE SCALE GENOMIC DNA]</scope>
    <source>
        <strain evidence="12 13">DSM 103725</strain>
    </source>
</reference>
<dbReference type="InterPro" id="IPR000644">
    <property type="entry name" value="CBS_dom"/>
</dbReference>
<dbReference type="EMBL" id="JACHGY010000001">
    <property type="protein sequence ID" value="MBB6430912.1"/>
    <property type="molecule type" value="Genomic_DNA"/>
</dbReference>
<evidence type="ECO:0000256" key="8">
    <source>
        <dbReference type="ARBA" id="ARBA00023136"/>
    </source>
</evidence>
<dbReference type="Pfam" id="PF00571">
    <property type="entry name" value="CBS"/>
    <property type="match status" value="2"/>
</dbReference>
<evidence type="ECO:0000313" key="13">
    <source>
        <dbReference type="Proteomes" id="UP000541810"/>
    </source>
</evidence>